<sequence length="245" mass="27942">MADPPPSAAGNRNSATVHPVSAPSNAPQNQATHCSYQFKQRVTYFLFGSIVLICILILFRRQISLVFISNPQFRLQTLTISNFHYPPELGNLISGDLDADFILRNSNSKTTLHYHKIQAAVWDDWLLISNTSVRSFVQGPKKKTAVRATFSSFIEYIDDEDSFDGESKSGHVVINFDFRMMVTYRLNAWWARRWRDLKVYCHGLQVDVSLKSRGGKMIGGWKNCKADGYFFSVDSPHFALFNNHH</sequence>
<evidence type="ECO:0000313" key="5">
    <source>
        <dbReference type="EMBL" id="CAH1412536.1"/>
    </source>
</evidence>
<keyword evidence="6" id="KW-1185">Reference proteome</keyword>
<keyword evidence="4" id="KW-0812">Transmembrane</keyword>
<dbReference type="EMBL" id="CAKMRJ010000001">
    <property type="protein sequence ID" value="CAH1412536.1"/>
    <property type="molecule type" value="Genomic_DNA"/>
</dbReference>
<evidence type="ECO:0000256" key="2">
    <source>
        <dbReference type="ARBA" id="ARBA00023136"/>
    </source>
</evidence>
<dbReference type="PANTHER" id="PTHR31415">
    <property type="entry name" value="OS05G0367900 PROTEIN"/>
    <property type="match status" value="1"/>
</dbReference>
<organism evidence="5 6">
    <name type="scientific">Lactuca virosa</name>
    <dbReference type="NCBI Taxonomy" id="75947"/>
    <lineage>
        <taxon>Eukaryota</taxon>
        <taxon>Viridiplantae</taxon>
        <taxon>Streptophyta</taxon>
        <taxon>Embryophyta</taxon>
        <taxon>Tracheophyta</taxon>
        <taxon>Spermatophyta</taxon>
        <taxon>Magnoliopsida</taxon>
        <taxon>eudicotyledons</taxon>
        <taxon>Gunneridae</taxon>
        <taxon>Pentapetalae</taxon>
        <taxon>asterids</taxon>
        <taxon>campanulids</taxon>
        <taxon>Asterales</taxon>
        <taxon>Asteraceae</taxon>
        <taxon>Cichorioideae</taxon>
        <taxon>Cichorieae</taxon>
        <taxon>Lactucinae</taxon>
        <taxon>Lactuca</taxon>
    </lineage>
</organism>
<comment type="caution">
    <text evidence="5">The sequence shown here is derived from an EMBL/GenBank/DDBJ whole genome shotgun (WGS) entry which is preliminary data.</text>
</comment>
<gene>
    <name evidence="5" type="ORF">LVIROSA_LOCUS547</name>
</gene>
<evidence type="ECO:0000256" key="3">
    <source>
        <dbReference type="SAM" id="MobiDB-lite"/>
    </source>
</evidence>
<dbReference type="InterPro" id="IPR044839">
    <property type="entry name" value="NDR1-like"/>
</dbReference>
<feature type="transmembrane region" description="Helical" evidence="4">
    <location>
        <begin position="42"/>
        <end position="59"/>
    </location>
</feature>
<dbReference type="GO" id="GO:0005886">
    <property type="term" value="C:plasma membrane"/>
    <property type="evidence" value="ECO:0007669"/>
    <property type="project" value="TreeGrafter"/>
</dbReference>
<feature type="region of interest" description="Disordered" evidence="3">
    <location>
        <begin position="1"/>
        <end position="26"/>
    </location>
</feature>
<dbReference type="AlphaFoldDB" id="A0AAU9LCT0"/>
<name>A0AAU9LCT0_9ASTR</name>
<feature type="compositionally biased region" description="Polar residues" evidence="3">
    <location>
        <begin position="10"/>
        <end position="26"/>
    </location>
</feature>
<accession>A0AAU9LCT0</accession>
<dbReference type="GO" id="GO:0009506">
    <property type="term" value="C:plasmodesma"/>
    <property type="evidence" value="ECO:0007669"/>
    <property type="project" value="TreeGrafter"/>
</dbReference>
<keyword evidence="2 4" id="KW-0472">Membrane</keyword>
<dbReference type="Proteomes" id="UP001157418">
    <property type="component" value="Unassembled WGS sequence"/>
</dbReference>
<evidence type="ECO:0000256" key="4">
    <source>
        <dbReference type="SAM" id="Phobius"/>
    </source>
</evidence>
<comment type="subcellular location">
    <subcellularLocation>
        <location evidence="1">Membrane</location>
    </subcellularLocation>
</comment>
<evidence type="ECO:0008006" key="7">
    <source>
        <dbReference type="Google" id="ProtNLM"/>
    </source>
</evidence>
<dbReference type="GO" id="GO:0098542">
    <property type="term" value="P:defense response to other organism"/>
    <property type="evidence" value="ECO:0007669"/>
    <property type="project" value="InterPro"/>
</dbReference>
<dbReference type="PANTHER" id="PTHR31415:SF178">
    <property type="entry name" value="PROTEIN, PUTATIVE-RELATED"/>
    <property type="match status" value="1"/>
</dbReference>
<evidence type="ECO:0000256" key="1">
    <source>
        <dbReference type="ARBA" id="ARBA00004370"/>
    </source>
</evidence>
<keyword evidence="4" id="KW-1133">Transmembrane helix</keyword>
<reference evidence="5 6" key="1">
    <citation type="submission" date="2022-01" db="EMBL/GenBank/DDBJ databases">
        <authorList>
            <person name="Xiong W."/>
            <person name="Schranz E."/>
        </authorList>
    </citation>
    <scope>NUCLEOTIDE SEQUENCE [LARGE SCALE GENOMIC DNA]</scope>
</reference>
<evidence type="ECO:0000313" key="6">
    <source>
        <dbReference type="Proteomes" id="UP001157418"/>
    </source>
</evidence>
<protein>
    <recommendedName>
        <fullName evidence="7">Late embryogenesis abundant protein LEA-2 subgroup domain-containing protein</fullName>
    </recommendedName>
</protein>
<proteinExistence type="predicted"/>